<evidence type="ECO:0000256" key="1">
    <source>
        <dbReference type="ARBA" id="ARBA00022630"/>
    </source>
</evidence>
<evidence type="ECO:0000256" key="2">
    <source>
        <dbReference type="ARBA" id="ARBA00022643"/>
    </source>
</evidence>
<keyword evidence="3" id="KW-0560">Oxidoreductase</keyword>
<keyword evidence="2" id="KW-0288">FMN</keyword>
<dbReference type="Proteomes" id="UP000321424">
    <property type="component" value="Unassembled WGS sequence"/>
</dbReference>
<protein>
    <submittedName>
        <fullName evidence="6">Luciferase-like protein</fullName>
    </submittedName>
</protein>
<keyword evidence="4" id="KW-0503">Monooxygenase</keyword>
<dbReference type="SUPFAM" id="SSF51679">
    <property type="entry name" value="Bacterial luciferase-like"/>
    <property type="match status" value="1"/>
</dbReference>
<dbReference type="GO" id="GO:0046306">
    <property type="term" value="P:alkanesulfonate catabolic process"/>
    <property type="evidence" value="ECO:0007669"/>
    <property type="project" value="TreeGrafter"/>
</dbReference>
<dbReference type="Gene3D" id="3.20.20.30">
    <property type="entry name" value="Luciferase-like domain"/>
    <property type="match status" value="1"/>
</dbReference>
<keyword evidence="7" id="KW-1185">Reference proteome</keyword>
<dbReference type="PANTHER" id="PTHR42847:SF4">
    <property type="entry name" value="ALKANESULFONATE MONOOXYGENASE-RELATED"/>
    <property type="match status" value="1"/>
</dbReference>
<dbReference type="InterPro" id="IPR011251">
    <property type="entry name" value="Luciferase-like_dom"/>
</dbReference>
<name>A0A511MRH2_9NOCA</name>
<dbReference type="GO" id="GO:0008726">
    <property type="term" value="F:alkanesulfonate monooxygenase activity"/>
    <property type="evidence" value="ECO:0007669"/>
    <property type="project" value="TreeGrafter"/>
</dbReference>
<dbReference type="AlphaFoldDB" id="A0A511MRH2"/>
<gene>
    <name evidence="6" type="ORF">NN4_75500</name>
</gene>
<dbReference type="InterPro" id="IPR036661">
    <property type="entry name" value="Luciferase-like_sf"/>
</dbReference>
<keyword evidence="1" id="KW-0285">Flavoprotein</keyword>
<evidence type="ECO:0000259" key="5">
    <source>
        <dbReference type="Pfam" id="PF00296"/>
    </source>
</evidence>
<dbReference type="PANTHER" id="PTHR42847">
    <property type="entry name" value="ALKANESULFONATE MONOOXYGENASE"/>
    <property type="match status" value="1"/>
</dbReference>
<dbReference type="InterPro" id="IPR050172">
    <property type="entry name" value="SsuD_RutA_monooxygenase"/>
</dbReference>
<evidence type="ECO:0000256" key="3">
    <source>
        <dbReference type="ARBA" id="ARBA00023002"/>
    </source>
</evidence>
<dbReference type="EMBL" id="BJXA01000084">
    <property type="protein sequence ID" value="GEM43031.1"/>
    <property type="molecule type" value="Genomic_DNA"/>
</dbReference>
<reference evidence="6 7" key="1">
    <citation type="submission" date="2019-07" db="EMBL/GenBank/DDBJ databases">
        <title>Whole genome shotgun sequence of Nocardia ninae NBRC 108245.</title>
        <authorList>
            <person name="Hosoyama A."/>
            <person name="Uohara A."/>
            <person name="Ohji S."/>
            <person name="Ichikawa N."/>
        </authorList>
    </citation>
    <scope>NUCLEOTIDE SEQUENCE [LARGE SCALE GENOMIC DNA]</scope>
    <source>
        <strain evidence="6 7">NBRC 108245</strain>
    </source>
</reference>
<organism evidence="6 7">
    <name type="scientific">Nocardia ninae NBRC 108245</name>
    <dbReference type="NCBI Taxonomy" id="1210091"/>
    <lineage>
        <taxon>Bacteria</taxon>
        <taxon>Bacillati</taxon>
        <taxon>Actinomycetota</taxon>
        <taxon>Actinomycetes</taxon>
        <taxon>Mycobacteriales</taxon>
        <taxon>Nocardiaceae</taxon>
        <taxon>Nocardia</taxon>
    </lineage>
</organism>
<sequence>MRGMGAGQHYSGMRFSINIPNFGDFADARTVAMAAVAAEQAGWDALFIWDHVVHDKEERRGQPFGDPWMLLTAAALATSRIRLGALVTPVARRRPEQLARQVATLDSLSGGRVIFSAGLGGPVADEFGSFGEPTDPVVLAERLDEGLELLQRYWSGARVDHLGKHYEVRDVTLLPASTQQPRPPVWIGGFWPRRRPFRRAARWDGVVPLFTGASHGHVPPVDELREVVTYVHEHRKEHQDKPFEVVVGGVSPGDPDKARDLIAPLSDVGATWWDERQLMTTDALHRLAPIMRRINQGPPTL</sequence>
<comment type="caution">
    <text evidence="6">The sequence shown here is derived from an EMBL/GenBank/DDBJ whole genome shotgun (WGS) entry which is preliminary data.</text>
</comment>
<evidence type="ECO:0000313" key="7">
    <source>
        <dbReference type="Proteomes" id="UP000321424"/>
    </source>
</evidence>
<accession>A0A511MRH2</accession>
<feature type="domain" description="Luciferase-like" evidence="5">
    <location>
        <begin position="27"/>
        <end position="194"/>
    </location>
</feature>
<evidence type="ECO:0000313" key="6">
    <source>
        <dbReference type="EMBL" id="GEM43031.1"/>
    </source>
</evidence>
<dbReference type="Pfam" id="PF00296">
    <property type="entry name" value="Bac_luciferase"/>
    <property type="match status" value="1"/>
</dbReference>
<proteinExistence type="predicted"/>
<evidence type="ECO:0000256" key="4">
    <source>
        <dbReference type="ARBA" id="ARBA00023033"/>
    </source>
</evidence>